<evidence type="ECO:0000313" key="3">
    <source>
        <dbReference type="Proteomes" id="UP000326757"/>
    </source>
</evidence>
<evidence type="ECO:0000256" key="1">
    <source>
        <dbReference type="SAM" id="MobiDB-lite"/>
    </source>
</evidence>
<protein>
    <submittedName>
        <fullName evidence="2">Uncharacterized protein</fullName>
    </submittedName>
</protein>
<dbReference type="AlphaFoldDB" id="A0A5N6K334"/>
<evidence type="ECO:0000313" key="2">
    <source>
        <dbReference type="EMBL" id="KAB8296788.1"/>
    </source>
</evidence>
<feature type="compositionally biased region" description="Basic and acidic residues" evidence="1">
    <location>
        <begin position="71"/>
        <end position="83"/>
    </location>
</feature>
<feature type="compositionally biased region" description="Polar residues" evidence="1">
    <location>
        <begin position="42"/>
        <end position="70"/>
    </location>
</feature>
<gene>
    <name evidence="2" type="ORF">EYC80_002205</name>
</gene>
<name>A0A5N6K334_MONLA</name>
<dbReference type="EMBL" id="VIGI01000008">
    <property type="protein sequence ID" value="KAB8296788.1"/>
    <property type="molecule type" value="Genomic_DNA"/>
</dbReference>
<feature type="compositionally biased region" description="Basic residues" evidence="1">
    <location>
        <begin position="1"/>
        <end position="13"/>
    </location>
</feature>
<sequence length="142" mass="15942">MPRRSRSRSRSRSRPQNEQGDDDSHVELYRSPARLARMLASNMDTPESQQQPGSGSINRQMGQDLQQEAADNTRGRTVSREVTRGSIKQSTSPTPADYTVTVLSLQQAYPGDVAKQTQFLQLIRPFKGCGVDKLSDFDRRSK</sequence>
<reference evidence="2 3" key="1">
    <citation type="submission" date="2019-06" db="EMBL/GenBank/DDBJ databases">
        <title>Genome Sequence of the Brown Rot Fungal Pathogen Monilinia laxa.</title>
        <authorList>
            <person name="De Miccolis Angelini R.M."/>
            <person name="Landi L."/>
            <person name="Abate D."/>
            <person name="Pollastro S."/>
            <person name="Romanazzi G."/>
            <person name="Faretra F."/>
        </authorList>
    </citation>
    <scope>NUCLEOTIDE SEQUENCE [LARGE SCALE GENOMIC DNA]</scope>
    <source>
        <strain evidence="2 3">Mlax316</strain>
    </source>
</reference>
<organism evidence="2 3">
    <name type="scientific">Monilinia laxa</name>
    <name type="common">Brown rot fungus</name>
    <name type="synonym">Sclerotinia laxa</name>
    <dbReference type="NCBI Taxonomy" id="61186"/>
    <lineage>
        <taxon>Eukaryota</taxon>
        <taxon>Fungi</taxon>
        <taxon>Dikarya</taxon>
        <taxon>Ascomycota</taxon>
        <taxon>Pezizomycotina</taxon>
        <taxon>Leotiomycetes</taxon>
        <taxon>Helotiales</taxon>
        <taxon>Sclerotiniaceae</taxon>
        <taxon>Monilinia</taxon>
    </lineage>
</organism>
<keyword evidence="3" id="KW-1185">Reference proteome</keyword>
<comment type="caution">
    <text evidence="2">The sequence shown here is derived from an EMBL/GenBank/DDBJ whole genome shotgun (WGS) entry which is preliminary data.</text>
</comment>
<accession>A0A5N6K334</accession>
<proteinExistence type="predicted"/>
<dbReference type="Proteomes" id="UP000326757">
    <property type="component" value="Unassembled WGS sequence"/>
</dbReference>
<feature type="region of interest" description="Disordered" evidence="1">
    <location>
        <begin position="1"/>
        <end position="97"/>
    </location>
</feature>